<evidence type="ECO:0000256" key="7">
    <source>
        <dbReference type="ARBA" id="ARBA00022989"/>
    </source>
</evidence>
<feature type="non-terminal residue" evidence="12">
    <location>
        <position position="179"/>
    </location>
</feature>
<evidence type="ECO:0000256" key="5">
    <source>
        <dbReference type="ARBA" id="ARBA00022741"/>
    </source>
</evidence>
<feature type="transmembrane region" description="Helical" evidence="10">
    <location>
        <begin position="7"/>
        <end position="25"/>
    </location>
</feature>
<dbReference type="SUPFAM" id="SSF48264">
    <property type="entry name" value="Cytochrome P450"/>
    <property type="match status" value="1"/>
</dbReference>
<keyword evidence="7 10" id="KW-1133">Transmembrane helix</keyword>
<evidence type="ECO:0000313" key="13">
    <source>
        <dbReference type="Proteomes" id="UP000728032"/>
    </source>
</evidence>
<name>A0A7R9ML53_9ACAR</name>
<feature type="domain" description="ABC transmembrane type-1" evidence="11">
    <location>
        <begin position="6"/>
        <end position="108"/>
    </location>
</feature>
<dbReference type="InterPro" id="IPR050173">
    <property type="entry name" value="ABC_transporter_C-like"/>
</dbReference>
<evidence type="ECO:0000256" key="6">
    <source>
        <dbReference type="ARBA" id="ARBA00022840"/>
    </source>
</evidence>
<dbReference type="OrthoDB" id="6500128at2759"/>
<dbReference type="SUPFAM" id="SSF90123">
    <property type="entry name" value="ABC transporter transmembrane region"/>
    <property type="match status" value="1"/>
</dbReference>
<dbReference type="PANTHER" id="PTHR24223:SF456">
    <property type="entry name" value="MULTIDRUG RESISTANCE-ASSOCIATED PROTEIN LETHAL(2)03659"/>
    <property type="match status" value="1"/>
</dbReference>
<dbReference type="InterPro" id="IPR036396">
    <property type="entry name" value="Cyt_P450_sf"/>
</dbReference>
<comment type="similarity">
    <text evidence="2">Belongs to the ABC transporter superfamily. ABCC family. Conjugate transporter (TC 3.A.1.208) subfamily.</text>
</comment>
<dbReference type="GO" id="GO:0005524">
    <property type="term" value="F:ATP binding"/>
    <property type="evidence" value="ECO:0007669"/>
    <property type="project" value="UniProtKB-KW"/>
</dbReference>
<dbReference type="InterPro" id="IPR036640">
    <property type="entry name" value="ABC1_TM_sf"/>
</dbReference>
<gene>
    <name evidence="12" type="ORF">ONB1V03_LOCUS17635</name>
</gene>
<evidence type="ECO:0000256" key="4">
    <source>
        <dbReference type="ARBA" id="ARBA00022692"/>
    </source>
</evidence>
<evidence type="ECO:0000256" key="3">
    <source>
        <dbReference type="ARBA" id="ARBA00022448"/>
    </source>
</evidence>
<comment type="subcellular location">
    <subcellularLocation>
        <location evidence="1">Membrane</location>
        <topology evidence="1">Multi-pass membrane protein</topology>
    </subcellularLocation>
</comment>
<accession>A0A7R9ML53</accession>
<dbReference type="AlphaFoldDB" id="A0A7R9ML53"/>
<sequence length="179" mass="20986">MKPTKAMGIDAVVFIAAQLIGYLVVVAFVNWYLIFPALVLIILILQIRWIYIKTARDLKRFENMARSPIYNHMSTTLSGLATIRAFGTQNMFMNQYYRYQNDHTSTYFIYLTRDFEFWSSRGINGPRPVPLLGTYWQLLLKPFQIVGLDNQRRTYICTQPTLTVSDPELIRDMNIKDFH</sequence>
<protein>
    <recommendedName>
        <fullName evidence="11">ABC transmembrane type-1 domain-containing protein</fullName>
    </recommendedName>
</protein>
<keyword evidence="4 10" id="KW-0812">Transmembrane</keyword>
<keyword evidence="13" id="KW-1185">Reference proteome</keyword>
<dbReference type="GO" id="GO:0016705">
    <property type="term" value="F:oxidoreductase activity, acting on paired donors, with incorporation or reduction of molecular oxygen"/>
    <property type="evidence" value="ECO:0007669"/>
    <property type="project" value="InterPro"/>
</dbReference>
<evidence type="ECO:0000313" key="12">
    <source>
        <dbReference type="EMBL" id="CAD7661073.1"/>
    </source>
</evidence>
<dbReference type="Proteomes" id="UP000728032">
    <property type="component" value="Unassembled WGS sequence"/>
</dbReference>
<evidence type="ECO:0000256" key="10">
    <source>
        <dbReference type="SAM" id="Phobius"/>
    </source>
</evidence>
<dbReference type="PANTHER" id="PTHR24223">
    <property type="entry name" value="ATP-BINDING CASSETTE SUB-FAMILY C"/>
    <property type="match status" value="1"/>
</dbReference>
<dbReference type="Gene3D" id="1.20.1560.10">
    <property type="entry name" value="ABC transporter type 1, transmembrane domain"/>
    <property type="match status" value="1"/>
</dbReference>
<keyword evidence="6" id="KW-0067">ATP-binding</keyword>
<keyword evidence="8" id="KW-0503">Monooxygenase</keyword>
<feature type="transmembrane region" description="Helical" evidence="10">
    <location>
        <begin position="31"/>
        <end position="51"/>
    </location>
</feature>
<keyword evidence="9 10" id="KW-0472">Membrane</keyword>
<evidence type="ECO:0000256" key="9">
    <source>
        <dbReference type="ARBA" id="ARBA00023136"/>
    </source>
</evidence>
<evidence type="ECO:0000256" key="8">
    <source>
        <dbReference type="ARBA" id="ARBA00023033"/>
    </source>
</evidence>
<dbReference type="EMBL" id="CAJPVJ010022303">
    <property type="protein sequence ID" value="CAG2178209.1"/>
    <property type="molecule type" value="Genomic_DNA"/>
</dbReference>
<dbReference type="GO" id="GO:0004497">
    <property type="term" value="F:monooxygenase activity"/>
    <property type="evidence" value="ECO:0007669"/>
    <property type="project" value="UniProtKB-KW"/>
</dbReference>
<proteinExistence type="inferred from homology"/>
<dbReference type="GO" id="GO:0140359">
    <property type="term" value="F:ABC-type transporter activity"/>
    <property type="evidence" value="ECO:0007669"/>
    <property type="project" value="InterPro"/>
</dbReference>
<dbReference type="GO" id="GO:0005506">
    <property type="term" value="F:iron ion binding"/>
    <property type="evidence" value="ECO:0007669"/>
    <property type="project" value="InterPro"/>
</dbReference>
<reference evidence="12" key="1">
    <citation type="submission" date="2020-11" db="EMBL/GenBank/DDBJ databases">
        <authorList>
            <person name="Tran Van P."/>
        </authorList>
    </citation>
    <scope>NUCLEOTIDE SEQUENCE</scope>
</reference>
<dbReference type="PROSITE" id="PS50929">
    <property type="entry name" value="ABC_TM1F"/>
    <property type="match status" value="1"/>
</dbReference>
<organism evidence="12">
    <name type="scientific">Oppiella nova</name>
    <dbReference type="NCBI Taxonomy" id="334625"/>
    <lineage>
        <taxon>Eukaryota</taxon>
        <taxon>Metazoa</taxon>
        <taxon>Ecdysozoa</taxon>
        <taxon>Arthropoda</taxon>
        <taxon>Chelicerata</taxon>
        <taxon>Arachnida</taxon>
        <taxon>Acari</taxon>
        <taxon>Acariformes</taxon>
        <taxon>Sarcoptiformes</taxon>
        <taxon>Oribatida</taxon>
        <taxon>Brachypylina</taxon>
        <taxon>Oppioidea</taxon>
        <taxon>Oppiidae</taxon>
        <taxon>Oppiella</taxon>
    </lineage>
</organism>
<dbReference type="InterPro" id="IPR011527">
    <property type="entry name" value="ABC1_TM_dom"/>
</dbReference>
<dbReference type="Pfam" id="PF00664">
    <property type="entry name" value="ABC_membrane"/>
    <property type="match status" value="1"/>
</dbReference>
<evidence type="ECO:0000259" key="11">
    <source>
        <dbReference type="PROSITE" id="PS50929"/>
    </source>
</evidence>
<dbReference type="EMBL" id="OC937128">
    <property type="protein sequence ID" value="CAD7661073.1"/>
    <property type="molecule type" value="Genomic_DNA"/>
</dbReference>
<keyword evidence="3" id="KW-0813">Transport</keyword>
<dbReference type="GO" id="GO:0020037">
    <property type="term" value="F:heme binding"/>
    <property type="evidence" value="ECO:0007669"/>
    <property type="project" value="InterPro"/>
</dbReference>
<keyword evidence="8" id="KW-0560">Oxidoreductase</keyword>
<dbReference type="GO" id="GO:0016020">
    <property type="term" value="C:membrane"/>
    <property type="evidence" value="ECO:0007669"/>
    <property type="project" value="UniProtKB-SubCell"/>
</dbReference>
<keyword evidence="5" id="KW-0547">Nucleotide-binding</keyword>
<evidence type="ECO:0000256" key="1">
    <source>
        <dbReference type="ARBA" id="ARBA00004141"/>
    </source>
</evidence>
<evidence type="ECO:0000256" key="2">
    <source>
        <dbReference type="ARBA" id="ARBA00009726"/>
    </source>
</evidence>